<feature type="region of interest" description="Disordered" evidence="8">
    <location>
        <begin position="460"/>
        <end position="534"/>
    </location>
</feature>
<dbReference type="eggNOG" id="KOG0789">
    <property type="taxonomic scope" value="Eukaryota"/>
</dbReference>
<dbReference type="InParanoid" id="A0A0D2U4T1"/>
<keyword evidence="5" id="KW-0378">Hydrolase</keyword>
<evidence type="ECO:0000256" key="3">
    <source>
        <dbReference type="ARBA" id="ARBA00022490"/>
    </source>
</evidence>
<dbReference type="OrthoDB" id="10253954at2759"/>
<evidence type="ECO:0000256" key="8">
    <source>
        <dbReference type="SAM" id="MobiDB-lite"/>
    </source>
</evidence>
<dbReference type="PRINTS" id="PR00700">
    <property type="entry name" value="PRTYPHPHTASE"/>
</dbReference>
<dbReference type="InterPro" id="IPR003595">
    <property type="entry name" value="Tyr_Pase_cat"/>
</dbReference>
<evidence type="ECO:0000256" key="2">
    <source>
        <dbReference type="ARBA" id="ARBA00013064"/>
    </source>
</evidence>
<dbReference type="GO" id="GO:0005737">
    <property type="term" value="C:cytoplasm"/>
    <property type="evidence" value="ECO:0007669"/>
    <property type="project" value="UniProtKB-SubCell"/>
</dbReference>
<dbReference type="SMART" id="SM00194">
    <property type="entry name" value="PTPc"/>
    <property type="match status" value="1"/>
</dbReference>
<dbReference type="PROSITE" id="PS00383">
    <property type="entry name" value="TYR_PHOSPHATASE_1"/>
    <property type="match status" value="1"/>
</dbReference>
<dbReference type="GO" id="GO:0005634">
    <property type="term" value="C:nucleus"/>
    <property type="evidence" value="ECO:0007669"/>
    <property type="project" value="TreeGrafter"/>
</dbReference>
<evidence type="ECO:0000256" key="7">
    <source>
        <dbReference type="ARBA" id="ARBA00034734"/>
    </source>
</evidence>
<evidence type="ECO:0000259" key="9">
    <source>
        <dbReference type="PROSITE" id="PS50055"/>
    </source>
</evidence>
<dbReference type="InterPro" id="IPR029021">
    <property type="entry name" value="Prot-tyrosine_phosphatase-like"/>
</dbReference>
<evidence type="ECO:0000259" key="10">
    <source>
        <dbReference type="PROSITE" id="PS50056"/>
    </source>
</evidence>
<dbReference type="RefSeq" id="XP_004364357.1">
    <property type="nucleotide sequence ID" value="XM_004364300.2"/>
</dbReference>
<name>A0A0D2U4T1_CAPO3</name>
<comment type="similarity">
    <text evidence="7">Belongs to the protein-tyrosine phosphatase family. Non-receptor class 4 subfamily.</text>
</comment>
<dbReference type="PANTHER" id="PTHR45983">
    <property type="entry name" value="TYROSINE PHOSPHATSE N18, PUTATIVE-RELATED"/>
    <property type="match status" value="1"/>
</dbReference>
<keyword evidence="6" id="KW-0904">Protein phosphatase</keyword>
<sequence>MNVHQFQQHFKQLKAKDETSGLDGFDLEFIQLRDQAKAHKDNNTFPAQVGQLPQHRAKNRYRDILPYDATRVRLPPIPGVEDSDYINGNYITGYDGSLAYIATQGPVDATVADFWRMIVTHKVRVIIMLAKIFEDGKKKCAEYWPETTKTEQYGDVLVYNEADDDVSADYTCRKFRVTTPDHPEPRSVYQYHYTAWPDHGIPSSATSLLHMIAGARKVKGSHSGPIAVHCSAGCGRTGTVITIDTIWEILQHYGLDSATFDVLGIVAHLRTQRLAMVQTNDQLMFCYQSAATLIKSIQSGEILVAAVPRTLSLRSIDGRSAHLAAEAAQPAAPPPQAIYAVVDKSKTSAAVAAAAAPTGFEASAQQQQQQQQQQPKLPPRNALSTSPPAQQPVAPPTHVAPAQQYTAPPQQYTPAAAAAAAPAPSTNSTATSFAGFAGKVSGGLSKLGNFGKSIRAAATSVSSSSSVGGPSGTPSPPARPGADQFAGEDEMSDDVLAQNASTVADGAICPREALQFPNRVRTPVGPRDLPETRV</sequence>
<dbReference type="Gene3D" id="3.90.190.10">
    <property type="entry name" value="Protein tyrosine phosphatase superfamily"/>
    <property type="match status" value="1"/>
</dbReference>
<evidence type="ECO:0000256" key="1">
    <source>
        <dbReference type="ARBA" id="ARBA00004496"/>
    </source>
</evidence>
<dbReference type="InterPro" id="IPR016130">
    <property type="entry name" value="Tyr_Pase_AS"/>
</dbReference>
<organism evidence="11 12">
    <name type="scientific">Capsaspora owczarzaki (strain ATCC 30864)</name>
    <dbReference type="NCBI Taxonomy" id="595528"/>
    <lineage>
        <taxon>Eukaryota</taxon>
        <taxon>Filasterea</taxon>
        <taxon>Capsaspora</taxon>
    </lineage>
</organism>
<dbReference type="FunFam" id="3.90.190.10:FF:000045">
    <property type="entry name" value="Tyrosine-protein phosphatase non-receptor type 12"/>
    <property type="match status" value="1"/>
</dbReference>
<dbReference type="GO" id="GO:0004726">
    <property type="term" value="F:non-membrane spanning protein tyrosine phosphatase activity"/>
    <property type="evidence" value="ECO:0007669"/>
    <property type="project" value="InterPro"/>
</dbReference>
<feature type="domain" description="Tyrosine-protein phosphatase" evidence="9">
    <location>
        <begin position="25"/>
        <end position="293"/>
    </location>
</feature>
<evidence type="ECO:0000313" key="11">
    <source>
        <dbReference type="EMBL" id="KJE90141.1"/>
    </source>
</evidence>
<dbReference type="InterPro" id="IPR000387">
    <property type="entry name" value="Tyr_Pase_dom"/>
</dbReference>
<keyword evidence="4" id="KW-0597">Phosphoprotein</keyword>
<evidence type="ECO:0000313" key="12">
    <source>
        <dbReference type="Proteomes" id="UP000008743"/>
    </source>
</evidence>
<evidence type="ECO:0000256" key="4">
    <source>
        <dbReference type="ARBA" id="ARBA00022553"/>
    </source>
</evidence>
<dbReference type="PANTHER" id="PTHR45983:SF2">
    <property type="entry name" value="PROTEIN-TYROSINE-PHOSPHATASE"/>
    <property type="match status" value="1"/>
</dbReference>
<dbReference type="EMBL" id="KE346361">
    <property type="protein sequence ID" value="KJE90141.1"/>
    <property type="molecule type" value="Genomic_DNA"/>
</dbReference>
<keyword evidence="3" id="KW-0963">Cytoplasm</keyword>
<dbReference type="InterPro" id="IPR047170">
    <property type="entry name" value="PTN12/18/22"/>
</dbReference>
<evidence type="ECO:0000256" key="6">
    <source>
        <dbReference type="ARBA" id="ARBA00022912"/>
    </source>
</evidence>
<dbReference type="PROSITE" id="PS50056">
    <property type="entry name" value="TYR_PHOSPHATASE_2"/>
    <property type="match status" value="1"/>
</dbReference>
<gene>
    <name evidence="11" type="ORF">CAOG_001489</name>
</gene>
<dbReference type="PROSITE" id="PS50055">
    <property type="entry name" value="TYR_PHOSPHATASE_PTP"/>
    <property type="match status" value="1"/>
</dbReference>
<dbReference type="Pfam" id="PF00102">
    <property type="entry name" value="Y_phosphatase"/>
    <property type="match status" value="1"/>
</dbReference>
<dbReference type="PhylomeDB" id="A0A0D2U4T1"/>
<dbReference type="InterPro" id="IPR000242">
    <property type="entry name" value="PTP_cat"/>
</dbReference>
<dbReference type="EC" id="3.1.3.48" evidence="2"/>
<keyword evidence="12" id="KW-1185">Reference proteome</keyword>
<feature type="region of interest" description="Disordered" evidence="8">
    <location>
        <begin position="361"/>
        <end position="401"/>
    </location>
</feature>
<reference evidence="12" key="1">
    <citation type="submission" date="2011-02" db="EMBL/GenBank/DDBJ databases">
        <title>The Genome Sequence of Capsaspora owczarzaki ATCC 30864.</title>
        <authorList>
            <person name="Russ C."/>
            <person name="Cuomo C."/>
            <person name="Burger G."/>
            <person name="Gray M.W."/>
            <person name="Holland P.W.H."/>
            <person name="King N."/>
            <person name="Lang F.B.F."/>
            <person name="Roger A.J."/>
            <person name="Ruiz-Trillo I."/>
            <person name="Young S.K."/>
            <person name="Zeng Q."/>
            <person name="Gargeya S."/>
            <person name="Alvarado L."/>
            <person name="Berlin A."/>
            <person name="Chapman S.B."/>
            <person name="Chen Z."/>
            <person name="Freedman E."/>
            <person name="Gellesch M."/>
            <person name="Goldberg J."/>
            <person name="Griggs A."/>
            <person name="Gujja S."/>
            <person name="Heilman E."/>
            <person name="Heiman D."/>
            <person name="Howarth C."/>
            <person name="Mehta T."/>
            <person name="Neiman D."/>
            <person name="Pearson M."/>
            <person name="Roberts A."/>
            <person name="Saif S."/>
            <person name="Shea T."/>
            <person name="Shenoy N."/>
            <person name="Sisk P."/>
            <person name="Stolte C."/>
            <person name="Sykes S."/>
            <person name="White J."/>
            <person name="Yandava C."/>
            <person name="Haas B."/>
            <person name="Nusbaum C."/>
            <person name="Birren B."/>
        </authorList>
    </citation>
    <scope>NUCLEOTIDE SEQUENCE</scope>
    <source>
        <strain evidence="12">ATCC 30864</strain>
    </source>
</reference>
<protein>
    <recommendedName>
        <fullName evidence="2">protein-tyrosine-phosphatase</fullName>
        <ecNumber evidence="2">3.1.3.48</ecNumber>
    </recommendedName>
</protein>
<feature type="compositionally biased region" description="Low complexity" evidence="8">
    <location>
        <begin position="361"/>
        <end position="374"/>
    </location>
</feature>
<comment type="subcellular location">
    <subcellularLocation>
        <location evidence="1">Cytoplasm</location>
    </subcellularLocation>
</comment>
<dbReference type="AlphaFoldDB" id="A0A0D2U4T1"/>
<feature type="domain" description="Tyrosine specific protein phosphatases" evidence="10">
    <location>
        <begin position="206"/>
        <end position="284"/>
    </location>
</feature>
<dbReference type="STRING" id="595528.A0A0D2U4T1"/>
<dbReference type="SMART" id="SM00404">
    <property type="entry name" value="PTPc_motif"/>
    <property type="match status" value="1"/>
</dbReference>
<keyword evidence="11" id="KW-0675">Receptor</keyword>
<dbReference type="Proteomes" id="UP000008743">
    <property type="component" value="Unassembled WGS sequence"/>
</dbReference>
<accession>A0A0D2U4T1</accession>
<dbReference type="SUPFAM" id="SSF52799">
    <property type="entry name" value="(Phosphotyrosine protein) phosphatases II"/>
    <property type="match status" value="1"/>
</dbReference>
<proteinExistence type="inferred from homology"/>
<evidence type="ECO:0000256" key="5">
    <source>
        <dbReference type="ARBA" id="ARBA00022801"/>
    </source>
</evidence>